<comment type="caution">
    <text evidence="6">The sequence shown here is derived from an EMBL/GenBank/DDBJ whole genome shotgun (WGS) entry which is preliminary data.</text>
</comment>
<proteinExistence type="predicted"/>
<dbReference type="OrthoDB" id="3358017at2759"/>
<evidence type="ECO:0000256" key="5">
    <source>
        <dbReference type="SAM" id="Phobius"/>
    </source>
</evidence>
<gene>
    <name evidence="6" type="ORF">CPB84DRAFT_1780449</name>
</gene>
<evidence type="ECO:0000256" key="1">
    <source>
        <dbReference type="ARBA" id="ARBA00004141"/>
    </source>
</evidence>
<name>A0A9P5NNB8_GYMJU</name>
<evidence type="ECO:0000256" key="3">
    <source>
        <dbReference type="ARBA" id="ARBA00022989"/>
    </source>
</evidence>
<dbReference type="AlphaFoldDB" id="A0A9P5NNB8"/>
<feature type="transmembrane region" description="Helical" evidence="5">
    <location>
        <begin position="127"/>
        <end position="150"/>
    </location>
</feature>
<dbReference type="PANTHER" id="PTHR31465">
    <property type="entry name" value="PROTEIN RTA1-RELATED"/>
    <property type="match status" value="1"/>
</dbReference>
<keyword evidence="3 5" id="KW-1133">Transmembrane helix</keyword>
<feature type="transmembrane region" description="Helical" evidence="5">
    <location>
        <begin position="162"/>
        <end position="186"/>
    </location>
</feature>
<keyword evidence="7" id="KW-1185">Reference proteome</keyword>
<dbReference type="GO" id="GO:0000324">
    <property type="term" value="C:fungal-type vacuole"/>
    <property type="evidence" value="ECO:0007669"/>
    <property type="project" value="TreeGrafter"/>
</dbReference>
<comment type="subcellular location">
    <subcellularLocation>
        <location evidence="1">Membrane</location>
        <topology evidence="1">Multi-pass membrane protein</topology>
    </subcellularLocation>
</comment>
<feature type="transmembrane region" description="Helical" evidence="5">
    <location>
        <begin position="84"/>
        <end position="106"/>
    </location>
</feature>
<sequence>MSINNGTATLSLAQQSPYNYIPSEGVAITMLVLFGVSTLVHSAQAVKYGVLWLVPTACLCGVIELLGWAGRLWSSFSPLLSTPFQIEITCTIVAPTPLLAANFVILGNVIKRLGPAYSRLSPKWYTIIFTSCDVISLVVQGLGGGIAASASDLQGANNGAHIMLGGIVFQLVVIVLYSILAAEYFFRYHHDSPIGYRTANAAPAENGDRRGVFTFKLKAMSCALVFSTTVLFIRAVYRTIELADGWKGRIISNQLYFNVLDGAMVILAMYTMNFINPGIFLAPPTHVEDKEKEVASL</sequence>
<dbReference type="InterPro" id="IPR007568">
    <property type="entry name" value="RTA1"/>
</dbReference>
<feature type="transmembrane region" description="Helical" evidence="5">
    <location>
        <begin position="257"/>
        <end position="282"/>
    </location>
</feature>
<keyword evidence="4 5" id="KW-0472">Membrane</keyword>
<dbReference type="Pfam" id="PF04479">
    <property type="entry name" value="RTA1"/>
    <property type="match status" value="1"/>
</dbReference>
<dbReference type="EMBL" id="JADNYJ010000053">
    <property type="protein sequence ID" value="KAF8899506.1"/>
    <property type="molecule type" value="Genomic_DNA"/>
</dbReference>
<reference evidence="6" key="1">
    <citation type="submission" date="2020-11" db="EMBL/GenBank/DDBJ databases">
        <authorList>
            <consortium name="DOE Joint Genome Institute"/>
            <person name="Ahrendt S."/>
            <person name="Riley R."/>
            <person name="Andreopoulos W."/>
            <person name="LaButti K."/>
            <person name="Pangilinan J."/>
            <person name="Ruiz-duenas F.J."/>
            <person name="Barrasa J.M."/>
            <person name="Sanchez-Garcia M."/>
            <person name="Camarero S."/>
            <person name="Miyauchi S."/>
            <person name="Serrano A."/>
            <person name="Linde D."/>
            <person name="Babiker R."/>
            <person name="Drula E."/>
            <person name="Ayuso-Fernandez I."/>
            <person name="Pacheco R."/>
            <person name="Padilla G."/>
            <person name="Ferreira P."/>
            <person name="Barriuso J."/>
            <person name="Kellner H."/>
            <person name="Castanera R."/>
            <person name="Alfaro M."/>
            <person name="Ramirez L."/>
            <person name="Pisabarro A.G."/>
            <person name="Kuo A."/>
            <person name="Tritt A."/>
            <person name="Lipzen A."/>
            <person name="He G."/>
            <person name="Yan M."/>
            <person name="Ng V."/>
            <person name="Cullen D."/>
            <person name="Martin F."/>
            <person name="Rosso M.-N."/>
            <person name="Henrissat B."/>
            <person name="Hibbett D."/>
            <person name="Martinez A.T."/>
            <person name="Grigoriev I.V."/>
        </authorList>
    </citation>
    <scope>NUCLEOTIDE SEQUENCE</scope>
    <source>
        <strain evidence="6">AH 44721</strain>
    </source>
</reference>
<evidence type="ECO:0000313" key="7">
    <source>
        <dbReference type="Proteomes" id="UP000724874"/>
    </source>
</evidence>
<protein>
    <submittedName>
        <fullName evidence="6">RTA1-like protein</fullName>
    </submittedName>
</protein>
<keyword evidence="2 5" id="KW-0812">Transmembrane</keyword>
<feature type="transmembrane region" description="Helical" evidence="5">
    <location>
        <begin position="48"/>
        <end position="69"/>
    </location>
</feature>
<dbReference type="PANTHER" id="PTHR31465:SF9">
    <property type="entry name" value="SPHINGOID LONG-CHAIN BASE TRANSPORTER RSB1"/>
    <property type="match status" value="1"/>
</dbReference>
<evidence type="ECO:0000256" key="4">
    <source>
        <dbReference type="ARBA" id="ARBA00023136"/>
    </source>
</evidence>
<dbReference type="Proteomes" id="UP000724874">
    <property type="component" value="Unassembled WGS sequence"/>
</dbReference>
<feature type="transmembrane region" description="Helical" evidence="5">
    <location>
        <begin position="20"/>
        <end position="41"/>
    </location>
</feature>
<organism evidence="6 7">
    <name type="scientific">Gymnopilus junonius</name>
    <name type="common">Spectacular rustgill mushroom</name>
    <name type="synonym">Gymnopilus spectabilis subsp. junonius</name>
    <dbReference type="NCBI Taxonomy" id="109634"/>
    <lineage>
        <taxon>Eukaryota</taxon>
        <taxon>Fungi</taxon>
        <taxon>Dikarya</taxon>
        <taxon>Basidiomycota</taxon>
        <taxon>Agaricomycotina</taxon>
        <taxon>Agaricomycetes</taxon>
        <taxon>Agaricomycetidae</taxon>
        <taxon>Agaricales</taxon>
        <taxon>Agaricineae</taxon>
        <taxon>Hymenogastraceae</taxon>
        <taxon>Gymnopilus</taxon>
    </lineage>
</organism>
<evidence type="ECO:0000313" key="6">
    <source>
        <dbReference type="EMBL" id="KAF8899506.1"/>
    </source>
</evidence>
<evidence type="ECO:0000256" key="2">
    <source>
        <dbReference type="ARBA" id="ARBA00022692"/>
    </source>
</evidence>
<accession>A0A9P5NNB8</accession>
<dbReference type="GO" id="GO:0005886">
    <property type="term" value="C:plasma membrane"/>
    <property type="evidence" value="ECO:0007669"/>
    <property type="project" value="TreeGrafter"/>
</dbReference>